<gene>
    <name evidence="3" type="ORF">DGAL_LOCUS2095</name>
</gene>
<evidence type="ECO:0000313" key="4">
    <source>
        <dbReference type="Proteomes" id="UP000789390"/>
    </source>
</evidence>
<dbReference type="AlphaFoldDB" id="A0A8J2RFG0"/>
<dbReference type="GO" id="GO:0030334">
    <property type="term" value="P:regulation of cell migration"/>
    <property type="evidence" value="ECO:0007669"/>
    <property type="project" value="TreeGrafter"/>
</dbReference>
<dbReference type="SUPFAM" id="SSF101912">
    <property type="entry name" value="Sema domain"/>
    <property type="match status" value="1"/>
</dbReference>
<accession>A0A8J2RFG0</accession>
<dbReference type="GO" id="GO:0002116">
    <property type="term" value="C:semaphorin receptor complex"/>
    <property type="evidence" value="ECO:0007669"/>
    <property type="project" value="TreeGrafter"/>
</dbReference>
<evidence type="ECO:0000313" key="3">
    <source>
        <dbReference type="EMBL" id="CAH0099934.1"/>
    </source>
</evidence>
<sequence length="188" mass="20591">MMASAKQFGYPTSIWGFCSIFHLFLLLTSKNFGFVSAGPIVATFSEQTGNGGHRLQHLVVDKLSALVYVGGVNRLYQLSPELERRMAVETGPKEDSPECSAVDCPGSVIKKLTDNVNKALVIDYTDTRLIACGTLYQGICSVRNLKNISEELMEVREPVVANNSTATTVVLLLLDHRIHPLLMCSMLA</sequence>
<comment type="caution">
    <text evidence="3">The sequence shown here is derived from an EMBL/GenBank/DDBJ whole genome shotgun (WGS) entry which is preliminary data.</text>
</comment>
<evidence type="ECO:0000256" key="1">
    <source>
        <dbReference type="PROSITE-ProRule" id="PRU00352"/>
    </source>
</evidence>
<dbReference type="GO" id="GO:0005886">
    <property type="term" value="C:plasma membrane"/>
    <property type="evidence" value="ECO:0007669"/>
    <property type="project" value="TreeGrafter"/>
</dbReference>
<dbReference type="PANTHER" id="PTHR22625">
    <property type="entry name" value="PLEXIN"/>
    <property type="match status" value="1"/>
</dbReference>
<dbReference type="InterPro" id="IPR001627">
    <property type="entry name" value="Semap_dom"/>
</dbReference>
<dbReference type="EMBL" id="CAKKLH010000027">
    <property type="protein sequence ID" value="CAH0099934.1"/>
    <property type="molecule type" value="Genomic_DNA"/>
</dbReference>
<keyword evidence="4" id="KW-1185">Reference proteome</keyword>
<dbReference type="InterPro" id="IPR031148">
    <property type="entry name" value="Plexin"/>
</dbReference>
<dbReference type="Proteomes" id="UP000789390">
    <property type="component" value="Unassembled WGS sequence"/>
</dbReference>
<dbReference type="PANTHER" id="PTHR22625:SF70">
    <property type="entry name" value="PLEXIN A, ISOFORM A"/>
    <property type="match status" value="1"/>
</dbReference>
<reference evidence="3" key="1">
    <citation type="submission" date="2021-11" db="EMBL/GenBank/DDBJ databases">
        <authorList>
            <person name="Schell T."/>
        </authorList>
    </citation>
    <scope>NUCLEOTIDE SEQUENCE</scope>
    <source>
        <strain evidence="3">M5</strain>
    </source>
</reference>
<proteinExistence type="predicted"/>
<evidence type="ECO:0000259" key="2">
    <source>
        <dbReference type="PROSITE" id="PS51004"/>
    </source>
</evidence>
<dbReference type="Gene3D" id="2.130.10.10">
    <property type="entry name" value="YVTN repeat-like/Quinoprotein amine dehydrogenase"/>
    <property type="match status" value="1"/>
</dbReference>
<dbReference type="GO" id="GO:0017154">
    <property type="term" value="F:semaphorin receptor activity"/>
    <property type="evidence" value="ECO:0007669"/>
    <property type="project" value="InterPro"/>
</dbReference>
<feature type="domain" description="Sema" evidence="2">
    <location>
        <begin position="24"/>
        <end position="188"/>
    </location>
</feature>
<protein>
    <recommendedName>
        <fullName evidence="2">Sema domain-containing protein</fullName>
    </recommendedName>
</protein>
<dbReference type="InterPro" id="IPR015943">
    <property type="entry name" value="WD40/YVTN_repeat-like_dom_sf"/>
</dbReference>
<dbReference type="InterPro" id="IPR036352">
    <property type="entry name" value="Semap_dom_sf"/>
</dbReference>
<dbReference type="PROSITE" id="PS51004">
    <property type="entry name" value="SEMA"/>
    <property type="match status" value="1"/>
</dbReference>
<name>A0A8J2RFG0_9CRUS</name>
<comment type="caution">
    <text evidence="1">Lacks conserved residue(s) required for the propagation of feature annotation.</text>
</comment>
<organism evidence="3 4">
    <name type="scientific">Daphnia galeata</name>
    <dbReference type="NCBI Taxonomy" id="27404"/>
    <lineage>
        <taxon>Eukaryota</taxon>
        <taxon>Metazoa</taxon>
        <taxon>Ecdysozoa</taxon>
        <taxon>Arthropoda</taxon>
        <taxon>Crustacea</taxon>
        <taxon>Branchiopoda</taxon>
        <taxon>Diplostraca</taxon>
        <taxon>Cladocera</taxon>
        <taxon>Anomopoda</taxon>
        <taxon>Daphniidae</taxon>
        <taxon>Daphnia</taxon>
    </lineage>
</organism>
<dbReference type="OrthoDB" id="125363at2759"/>